<reference evidence="5 6" key="1">
    <citation type="journal article" date="2015" name="Genome Announc.">
        <title>Complete and Assembled Genome Sequence of Bifidobacterium kashiwanohense PV20-2, Isolated from the Feces of an Anemic Kenyan Infant.</title>
        <authorList>
            <person name="Vazquez-Gutierrez P."/>
            <person name="Lacroix C."/>
            <person name="Chassard C."/>
            <person name="Klumpp J."/>
            <person name="Jans C."/>
            <person name="Stevens M.J."/>
        </authorList>
    </citation>
    <scope>NUCLEOTIDE SEQUENCE [LARGE SCALE GENOMIC DNA]</scope>
    <source>
        <strain evidence="5 6">PV20-2</strain>
    </source>
</reference>
<evidence type="ECO:0000259" key="4">
    <source>
        <dbReference type="PROSITE" id="PS50943"/>
    </source>
</evidence>
<keyword evidence="3" id="KW-1133">Transmembrane helix</keyword>
<gene>
    <name evidence="5" type="ORF">AH68_00350</name>
</gene>
<feature type="transmembrane region" description="Helical" evidence="3">
    <location>
        <begin position="401"/>
        <end position="421"/>
    </location>
</feature>
<dbReference type="KEGG" id="bka:AH68_00350"/>
<dbReference type="PANTHER" id="PTHR46558">
    <property type="entry name" value="TRACRIPTIONAL REGULATORY PROTEIN-RELATED-RELATED"/>
    <property type="match status" value="1"/>
</dbReference>
<protein>
    <submittedName>
        <fullName evidence="5">XRE family transcriptional regulator</fullName>
    </submittedName>
</protein>
<feature type="transmembrane region" description="Helical" evidence="3">
    <location>
        <begin position="303"/>
        <end position="324"/>
    </location>
</feature>
<dbReference type="InterPro" id="IPR010982">
    <property type="entry name" value="Lambda_DNA-bd_dom_sf"/>
</dbReference>
<dbReference type="CDD" id="cd00093">
    <property type="entry name" value="HTH_XRE"/>
    <property type="match status" value="1"/>
</dbReference>
<dbReference type="Proteomes" id="UP000030625">
    <property type="component" value="Chromosome"/>
</dbReference>
<accession>A0A0A7I3E5</accession>
<sequence length="427" mass="45008">MSFKENLQYLCGSRNMTQEQLAMLLGVSRQAISKWESEKAYPEMDKLLMLCDMFGVTLDDLVMGDVRASAGCGGAGRVDLAADTDGVAASVGAADAAVGAVPGVIGFAASQVAGMSDSGESDVRDTNPNVCASVSGESDAQGAKTGVQLSVSPESDTRDGMGIPQSVPRHIVQDVVGYDSHMRRFAWLIAIGVAAIILGVAVGMLFSPEGSVLGPSPVNDVLVTVCTLVGAIVGLALLIPAGIMHGDFRRRHPYVQDFYTDEDKSRASVVLAIGVAIGAVLILAGVCVRVFCDELVADGDAGWPDSILLACVAAAVFCFIMSGMTHDKVNVDKYNRESEEESVREGRSVPHPTMSESDRFYSRLAGAICGVIMLLATVVALLMLFLGMAGSDVDAWMKVFWVPWPIGGVLCGVVGIIVPLVKEARRW</sequence>
<dbReference type="PROSITE" id="PS50943">
    <property type="entry name" value="HTH_CROC1"/>
    <property type="match status" value="1"/>
</dbReference>
<proteinExistence type="predicted"/>
<feature type="transmembrane region" description="Helical" evidence="3">
    <location>
        <begin position="364"/>
        <end position="389"/>
    </location>
</feature>
<dbReference type="Gene3D" id="1.10.260.40">
    <property type="entry name" value="lambda repressor-like DNA-binding domains"/>
    <property type="match status" value="1"/>
</dbReference>
<dbReference type="InterPro" id="IPR001387">
    <property type="entry name" value="Cro/C1-type_HTH"/>
</dbReference>
<feature type="transmembrane region" description="Helical" evidence="3">
    <location>
        <begin position="185"/>
        <end position="206"/>
    </location>
</feature>
<feature type="region of interest" description="Disordered" evidence="2">
    <location>
        <begin position="134"/>
        <end position="164"/>
    </location>
</feature>
<keyword evidence="1" id="KW-0238">DNA-binding</keyword>
<evidence type="ECO:0000313" key="5">
    <source>
        <dbReference type="EMBL" id="AIZ13715.1"/>
    </source>
</evidence>
<dbReference type="AlphaFoldDB" id="A0A0A7I3E5"/>
<dbReference type="SMART" id="SM00530">
    <property type="entry name" value="HTH_XRE"/>
    <property type="match status" value="1"/>
</dbReference>
<dbReference type="Pfam" id="PF01381">
    <property type="entry name" value="HTH_3"/>
    <property type="match status" value="1"/>
</dbReference>
<name>A0A0A7I3E5_9BIFI</name>
<dbReference type="EMBL" id="CP007456">
    <property type="protein sequence ID" value="AIZ13715.1"/>
    <property type="molecule type" value="Genomic_DNA"/>
</dbReference>
<dbReference type="OrthoDB" id="9801008at2"/>
<dbReference type="RefSeq" id="WP_039196594.1">
    <property type="nucleotide sequence ID" value="NZ_CP007456.1"/>
</dbReference>
<dbReference type="SUPFAM" id="SSF47413">
    <property type="entry name" value="lambda repressor-like DNA-binding domains"/>
    <property type="match status" value="1"/>
</dbReference>
<organism evidence="5 6">
    <name type="scientific">Bifidobacterium catenulatum PV20-2</name>
    <dbReference type="NCBI Taxonomy" id="1447716"/>
    <lineage>
        <taxon>Bacteria</taxon>
        <taxon>Bacillati</taxon>
        <taxon>Actinomycetota</taxon>
        <taxon>Actinomycetes</taxon>
        <taxon>Bifidobacteriales</taxon>
        <taxon>Bifidobacteriaceae</taxon>
        <taxon>Bifidobacterium</taxon>
    </lineage>
</organism>
<evidence type="ECO:0000256" key="3">
    <source>
        <dbReference type="SAM" id="Phobius"/>
    </source>
</evidence>
<evidence type="ECO:0000256" key="2">
    <source>
        <dbReference type="SAM" id="MobiDB-lite"/>
    </source>
</evidence>
<dbReference type="HOGENOM" id="CLU_060318_0_0_11"/>
<evidence type="ECO:0000256" key="1">
    <source>
        <dbReference type="ARBA" id="ARBA00023125"/>
    </source>
</evidence>
<feature type="transmembrane region" description="Helical" evidence="3">
    <location>
        <begin position="221"/>
        <end position="246"/>
    </location>
</feature>
<dbReference type="PANTHER" id="PTHR46558:SF4">
    <property type="entry name" value="DNA-BIDING PHAGE PROTEIN"/>
    <property type="match status" value="1"/>
</dbReference>
<dbReference type="STRING" id="1447716.AH68_00350"/>
<dbReference type="GO" id="GO:0003677">
    <property type="term" value="F:DNA binding"/>
    <property type="evidence" value="ECO:0007669"/>
    <property type="project" value="UniProtKB-KW"/>
</dbReference>
<keyword evidence="3" id="KW-0472">Membrane</keyword>
<keyword evidence="3" id="KW-0812">Transmembrane</keyword>
<evidence type="ECO:0000313" key="6">
    <source>
        <dbReference type="Proteomes" id="UP000030625"/>
    </source>
</evidence>
<feature type="domain" description="HTH cro/C1-type" evidence="4">
    <location>
        <begin position="7"/>
        <end position="61"/>
    </location>
</feature>
<feature type="transmembrane region" description="Helical" evidence="3">
    <location>
        <begin position="267"/>
        <end position="291"/>
    </location>
</feature>